<dbReference type="InterPro" id="IPR013083">
    <property type="entry name" value="Znf_RING/FYVE/PHD"/>
</dbReference>
<keyword evidence="2" id="KW-0175">Coiled coil</keyword>
<feature type="compositionally biased region" description="Pro residues" evidence="3">
    <location>
        <begin position="233"/>
        <end position="251"/>
    </location>
</feature>
<dbReference type="GO" id="GO:0008270">
    <property type="term" value="F:zinc ion binding"/>
    <property type="evidence" value="ECO:0007669"/>
    <property type="project" value="UniProtKB-KW"/>
</dbReference>
<feature type="compositionally biased region" description="Pro residues" evidence="3">
    <location>
        <begin position="163"/>
        <end position="174"/>
    </location>
</feature>
<evidence type="ECO:0000259" key="4">
    <source>
        <dbReference type="PROSITE" id="PS50103"/>
    </source>
</evidence>
<proteinExistence type="predicted"/>
<name>A0A7S1VZG8_NEODS</name>
<dbReference type="AlphaFoldDB" id="A0A7S1VZG8"/>
<sequence>MSTSAATANTAATLARAKADAVEAAAAIARLQQLLETAEADAAAIDRESQPLVAERDALKRQVEAVEARIEAVHKTTAKYATVQDPVIANDGFTYERATITAYINDCRKSGVAARSNQADMELTDEHLYSNSTLRRIVDQLRAIQHPNASAAAATGGNNSRPPQQPQPSHPPQPGGSQFRANAPPFGAQPGTSHQHQFQQRPPAYPANRPPVNSYQLSHHQHSNAAPRGMQPLAPPPPPQQQQQQGPPPGNIPTFRVTNPNSVEVRHLSGNTHPCMRVYGQCNFGDNCAYAKYPIECCLSNLKSRCRYGDQCKELHVEVATVASPPQGASSQQQQQPPTPPSQGASTTSREPGGVNPSASPWQPSGGGIFS</sequence>
<evidence type="ECO:0000256" key="2">
    <source>
        <dbReference type="SAM" id="Coils"/>
    </source>
</evidence>
<keyword evidence="1" id="KW-0862">Zinc</keyword>
<dbReference type="SUPFAM" id="SSF57850">
    <property type="entry name" value="RING/U-box"/>
    <property type="match status" value="1"/>
</dbReference>
<reference evidence="5" key="1">
    <citation type="submission" date="2021-01" db="EMBL/GenBank/DDBJ databases">
        <authorList>
            <person name="Corre E."/>
            <person name="Pelletier E."/>
            <person name="Niang G."/>
            <person name="Scheremetjew M."/>
            <person name="Finn R."/>
            <person name="Kale V."/>
            <person name="Holt S."/>
            <person name="Cochrane G."/>
            <person name="Meng A."/>
            <person name="Brown T."/>
            <person name="Cohen L."/>
        </authorList>
    </citation>
    <scope>NUCLEOTIDE SEQUENCE</scope>
    <source>
        <strain evidence="5">CCAP 1951/1</strain>
    </source>
</reference>
<organism evidence="5">
    <name type="scientific">Neobodo designis</name>
    <name type="common">Flagellated protozoan</name>
    <name type="synonym">Bodo designis</name>
    <dbReference type="NCBI Taxonomy" id="312471"/>
    <lineage>
        <taxon>Eukaryota</taxon>
        <taxon>Discoba</taxon>
        <taxon>Euglenozoa</taxon>
        <taxon>Kinetoplastea</taxon>
        <taxon>Metakinetoplastina</taxon>
        <taxon>Neobodonida</taxon>
        <taxon>Neobodo</taxon>
    </lineage>
</organism>
<feature type="compositionally biased region" description="Low complexity" evidence="3">
    <location>
        <begin position="324"/>
        <end position="349"/>
    </location>
</feature>
<keyword evidence="1" id="KW-0479">Metal-binding</keyword>
<dbReference type="InterPro" id="IPR000571">
    <property type="entry name" value="Znf_CCCH"/>
</dbReference>
<feature type="region of interest" description="Disordered" evidence="3">
    <location>
        <begin position="324"/>
        <end position="371"/>
    </location>
</feature>
<gene>
    <name evidence="5" type="ORF">NDES1114_LOCUS27573</name>
</gene>
<feature type="domain" description="C3H1-type" evidence="4">
    <location>
        <begin position="292"/>
        <end position="319"/>
    </location>
</feature>
<evidence type="ECO:0000256" key="1">
    <source>
        <dbReference type="PROSITE-ProRule" id="PRU00723"/>
    </source>
</evidence>
<feature type="region of interest" description="Disordered" evidence="3">
    <location>
        <begin position="148"/>
        <end position="254"/>
    </location>
</feature>
<dbReference type="PROSITE" id="PS50103">
    <property type="entry name" value="ZF_C3H1"/>
    <property type="match status" value="1"/>
</dbReference>
<feature type="compositionally biased region" description="Low complexity" evidence="3">
    <location>
        <begin position="148"/>
        <end position="162"/>
    </location>
</feature>
<dbReference type="Gene3D" id="3.30.40.10">
    <property type="entry name" value="Zinc/RING finger domain, C3HC4 (zinc finger)"/>
    <property type="match status" value="1"/>
</dbReference>
<protein>
    <recommendedName>
        <fullName evidence="4">C3H1-type domain-containing protein</fullName>
    </recommendedName>
</protein>
<accession>A0A7S1VZG8</accession>
<evidence type="ECO:0000313" key="5">
    <source>
        <dbReference type="EMBL" id="CAD9140801.1"/>
    </source>
</evidence>
<feature type="compositionally biased region" description="Polar residues" evidence="3">
    <location>
        <begin position="190"/>
        <end position="200"/>
    </location>
</feature>
<keyword evidence="1" id="KW-0863">Zinc-finger</keyword>
<dbReference type="EMBL" id="HBGF01041178">
    <property type="protein sequence ID" value="CAD9140801.1"/>
    <property type="molecule type" value="Transcribed_RNA"/>
</dbReference>
<evidence type="ECO:0000256" key="3">
    <source>
        <dbReference type="SAM" id="MobiDB-lite"/>
    </source>
</evidence>
<feature type="coiled-coil region" evidence="2">
    <location>
        <begin position="14"/>
        <end position="76"/>
    </location>
</feature>
<feature type="zinc finger region" description="C3H1-type" evidence="1">
    <location>
        <begin position="292"/>
        <end position="319"/>
    </location>
</feature>